<protein>
    <recommendedName>
        <fullName evidence="4">SH3 domain-containing protein</fullName>
    </recommendedName>
</protein>
<sequence>MTTRTRRARATAAALALGVAAGGVAFGMSATSAQAASPAKAAAPAKPYGTVNTISGKELVVRMYPSIDSSPVGVLSNKAQFGIDCKVRAQNIESDVVWYKLRGKEQWVTGKWSDATGTVKNCDQVFPKKFRTPSNAVG</sequence>
<name>A0A7W9Q6M7_9ACTN</name>
<evidence type="ECO:0000313" key="3">
    <source>
        <dbReference type="Proteomes" id="UP000588098"/>
    </source>
</evidence>
<dbReference type="AlphaFoldDB" id="A0A7W9Q6M7"/>
<gene>
    <name evidence="2" type="ORF">FHS42_001553</name>
</gene>
<feature type="chain" id="PRO_5031027124" description="SH3 domain-containing protein" evidence="1">
    <location>
        <begin position="36"/>
        <end position="138"/>
    </location>
</feature>
<keyword evidence="3" id="KW-1185">Reference proteome</keyword>
<organism evidence="2 3">
    <name type="scientific">Streptomyces zagrosensis</name>
    <dbReference type="NCBI Taxonomy" id="1042984"/>
    <lineage>
        <taxon>Bacteria</taxon>
        <taxon>Bacillati</taxon>
        <taxon>Actinomycetota</taxon>
        <taxon>Actinomycetes</taxon>
        <taxon>Kitasatosporales</taxon>
        <taxon>Streptomycetaceae</taxon>
        <taxon>Streptomyces</taxon>
    </lineage>
</organism>
<proteinExistence type="predicted"/>
<reference evidence="2 3" key="1">
    <citation type="submission" date="2020-08" db="EMBL/GenBank/DDBJ databases">
        <title>Genomic Encyclopedia of Type Strains, Phase III (KMG-III): the genomes of soil and plant-associated and newly described type strains.</title>
        <authorList>
            <person name="Whitman W."/>
        </authorList>
    </citation>
    <scope>NUCLEOTIDE SEQUENCE [LARGE SCALE GENOMIC DNA]</scope>
    <source>
        <strain evidence="2 3">CECT 8305</strain>
    </source>
</reference>
<feature type="signal peptide" evidence="1">
    <location>
        <begin position="1"/>
        <end position="35"/>
    </location>
</feature>
<dbReference type="EMBL" id="JACHJL010000003">
    <property type="protein sequence ID" value="MBB5934506.1"/>
    <property type="molecule type" value="Genomic_DNA"/>
</dbReference>
<evidence type="ECO:0008006" key="4">
    <source>
        <dbReference type="Google" id="ProtNLM"/>
    </source>
</evidence>
<comment type="caution">
    <text evidence="2">The sequence shown here is derived from an EMBL/GenBank/DDBJ whole genome shotgun (WGS) entry which is preliminary data.</text>
</comment>
<dbReference type="Proteomes" id="UP000588098">
    <property type="component" value="Unassembled WGS sequence"/>
</dbReference>
<keyword evidence="1" id="KW-0732">Signal</keyword>
<accession>A0A7W9Q6M7</accession>
<evidence type="ECO:0000256" key="1">
    <source>
        <dbReference type="SAM" id="SignalP"/>
    </source>
</evidence>
<evidence type="ECO:0000313" key="2">
    <source>
        <dbReference type="EMBL" id="MBB5934506.1"/>
    </source>
</evidence>
<dbReference type="RefSeq" id="WP_184570057.1">
    <property type="nucleotide sequence ID" value="NZ_JACHJL010000003.1"/>
</dbReference>